<evidence type="ECO:0000313" key="3">
    <source>
        <dbReference type="EMBL" id="SAM02750.1"/>
    </source>
</evidence>
<sequence length="633" mass="71373">MSFNQTIDHIHKVLTQIFREHPEYADKYKASPPVTWSWVAIETAQLMGTYPTGLTLAIVLSELEAMDRKIRVICPRQVNTLLLKQHSSNTLRRSDRVLCCPPTHECLWKLEPRDGPWIKEVFQDTFATVIQPQSMVLLSSAATKAKRHQLWVKVVHVEQLPADTGYGSNSGSRLASKNLQEKRTRKDIFVVDKSSDTEPALVSLYDQQAYLTRMIERGDYLGIFNPVVAYKHTESQATQADIVFECGPETVLFVMSNSDAVEAGVAKVQPLSDQAIITEELQEDCHDDVITSRESATSSQEQKPPVYDFWQQQKSTIVAPKKRPIMRRDDEGLMDCLAYVPRLMISDLEQNMLNITISGQVVAKANNNPFLSEGRSMDRFAMRIKDESGKMDVTLWEQSCIHAKNISIGQRIILTGLSTSVQHKSLKGKTTWYINGSAVCGTTAYNLSTLECLLVSSDFLHLTPLHTIQGDGQWETEATIVGWKIRTTNTRQPTLYSNECPVNDDYVNEGFDLSEYLVAQKHRECSEILKGDDYCNYCGIKVRECDRVLGFRSRKCLSESETTTAKIGWIEWRLDNGRGILYARGCENTLLGCEAEQFQTIPMKSQTRLLDSVISKQIICSISSVVTTVANIN</sequence>
<dbReference type="InterPro" id="IPR035201">
    <property type="entry name" value="Cdc24_OB1"/>
</dbReference>
<dbReference type="Pfam" id="PF17246">
    <property type="entry name" value="CDC24_OB1"/>
    <property type="match status" value="1"/>
</dbReference>
<dbReference type="InParanoid" id="A0A163KZB0"/>
<dbReference type="InterPro" id="IPR012340">
    <property type="entry name" value="NA-bd_OB-fold"/>
</dbReference>
<reference evidence="3" key="1">
    <citation type="submission" date="2016-04" db="EMBL/GenBank/DDBJ databases">
        <authorList>
            <person name="Evans L.H."/>
            <person name="Alamgir A."/>
            <person name="Owens N."/>
            <person name="Weber N.D."/>
            <person name="Virtaneva K."/>
            <person name="Barbian K."/>
            <person name="Babar A."/>
            <person name="Rosenke K."/>
        </authorList>
    </citation>
    <scope>NUCLEOTIDE SEQUENCE [LARGE SCALE GENOMIC DNA]</scope>
    <source>
        <strain evidence="3">CBS 101.48</strain>
    </source>
</reference>
<accession>A0A163KZB0</accession>
<protein>
    <recommendedName>
        <fullName evidence="5">Cell division control protein 24 OB domain-containing protein</fullName>
    </recommendedName>
</protein>
<evidence type="ECO:0000259" key="2">
    <source>
        <dbReference type="Pfam" id="PF17246"/>
    </source>
</evidence>
<dbReference type="AlphaFoldDB" id="A0A163KZB0"/>
<keyword evidence="4" id="KW-1185">Reference proteome</keyword>
<evidence type="ECO:0008006" key="5">
    <source>
        <dbReference type="Google" id="ProtNLM"/>
    </source>
</evidence>
<name>A0A163KZB0_ABSGL</name>
<dbReference type="InterPro" id="IPR035203">
    <property type="entry name" value="Cdc24_OB3"/>
</dbReference>
<dbReference type="SUPFAM" id="SSF50249">
    <property type="entry name" value="Nucleic acid-binding proteins"/>
    <property type="match status" value="1"/>
</dbReference>
<feature type="domain" description="Cell division control protein 24 OB" evidence="2">
    <location>
        <begin position="3"/>
        <end position="84"/>
    </location>
</feature>
<dbReference type="PANTHER" id="PTHR36033:SF1">
    <property type="entry name" value="NUCLEIC ACID-BINDING PROTEINS SUPERFAMILY"/>
    <property type="match status" value="1"/>
</dbReference>
<dbReference type="Gene3D" id="2.40.50.140">
    <property type="entry name" value="Nucleic acid-binding proteins"/>
    <property type="match status" value="1"/>
</dbReference>
<dbReference type="Proteomes" id="UP000078561">
    <property type="component" value="Unassembled WGS sequence"/>
</dbReference>
<dbReference type="PANTHER" id="PTHR36033">
    <property type="entry name" value="NUCLEIC ACID-BINDING PROTEINS SUPERFAMILY"/>
    <property type="match status" value="1"/>
</dbReference>
<evidence type="ECO:0000313" key="4">
    <source>
        <dbReference type="Proteomes" id="UP000078561"/>
    </source>
</evidence>
<evidence type="ECO:0000259" key="1">
    <source>
        <dbReference type="Pfam" id="PF17244"/>
    </source>
</evidence>
<organism evidence="3">
    <name type="scientific">Absidia glauca</name>
    <name type="common">Pin mould</name>
    <dbReference type="NCBI Taxonomy" id="4829"/>
    <lineage>
        <taxon>Eukaryota</taxon>
        <taxon>Fungi</taxon>
        <taxon>Fungi incertae sedis</taxon>
        <taxon>Mucoromycota</taxon>
        <taxon>Mucoromycotina</taxon>
        <taxon>Mucoromycetes</taxon>
        <taxon>Mucorales</taxon>
        <taxon>Cunninghamellaceae</taxon>
        <taxon>Absidia</taxon>
    </lineage>
</organism>
<dbReference type="OrthoDB" id="10265890at2759"/>
<proteinExistence type="predicted"/>
<dbReference type="EMBL" id="LT554016">
    <property type="protein sequence ID" value="SAM02750.1"/>
    <property type="molecule type" value="Genomic_DNA"/>
</dbReference>
<dbReference type="Pfam" id="PF17244">
    <property type="entry name" value="CDC24_OB3"/>
    <property type="match status" value="1"/>
</dbReference>
<dbReference type="OMA" id="WEEAGHD"/>
<gene>
    <name evidence="3" type="primary">ABSGL_08566.1 scaffold 10421</name>
</gene>
<feature type="domain" description="Cell division control protein 24 OB" evidence="1">
    <location>
        <begin position="347"/>
        <end position="613"/>
    </location>
</feature>